<organism evidence="4 5">
    <name type="scientific">Lishizhenia tianjinensis</name>
    <dbReference type="NCBI Taxonomy" id="477690"/>
    <lineage>
        <taxon>Bacteria</taxon>
        <taxon>Pseudomonadati</taxon>
        <taxon>Bacteroidota</taxon>
        <taxon>Flavobacteriia</taxon>
        <taxon>Flavobacteriales</taxon>
        <taxon>Crocinitomicaceae</taxon>
        <taxon>Lishizhenia</taxon>
    </lineage>
</organism>
<dbReference type="GO" id="GO:0003676">
    <property type="term" value="F:nucleic acid binding"/>
    <property type="evidence" value="ECO:0007669"/>
    <property type="project" value="InterPro"/>
</dbReference>
<dbReference type="InterPro" id="IPR050210">
    <property type="entry name" value="tRNA_Adenine-N(6)_MTase"/>
</dbReference>
<evidence type="ECO:0000256" key="1">
    <source>
        <dbReference type="ARBA" id="ARBA00022603"/>
    </source>
</evidence>
<evidence type="ECO:0000313" key="5">
    <source>
        <dbReference type="Proteomes" id="UP000236454"/>
    </source>
</evidence>
<accession>A0A1I6XY28</accession>
<dbReference type="STRING" id="477690.SAMN05216474_0534"/>
<protein>
    <submittedName>
        <fullName evidence="4">tRNA1Val (Adenine37-N6)-methyltransferase</fullName>
    </submittedName>
</protein>
<dbReference type="InterPro" id="IPR002052">
    <property type="entry name" value="DNA_methylase_N6_adenine_CS"/>
</dbReference>
<dbReference type="Gene3D" id="3.40.50.150">
    <property type="entry name" value="Vaccinia Virus protein VP39"/>
    <property type="match status" value="1"/>
</dbReference>
<dbReference type="Proteomes" id="UP000236454">
    <property type="component" value="Unassembled WGS sequence"/>
</dbReference>
<dbReference type="PROSITE" id="PS01131">
    <property type="entry name" value="RRNA_A_DIMETH"/>
    <property type="match status" value="1"/>
</dbReference>
<name>A0A1I6XY28_9FLAO</name>
<dbReference type="PROSITE" id="PS00092">
    <property type="entry name" value="N6_MTASE"/>
    <property type="match status" value="1"/>
</dbReference>
<dbReference type="EMBL" id="FPAS01000001">
    <property type="protein sequence ID" value="SFT43258.1"/>
    <property type="molecule type" value="Genomic_DNA"/>
</dbReference>
<keyword evidence="4" id="KW-0808">Transferase</keyword>
<evidence type="ECO:0000256" key="2">
    <source>
        <dbReference type="ARBA" id="ARBA00022691"/>
    </source>
</evidence>
<dbReference type="GO" id="GO:0000179">
    <property type="term" value="F:rRNA (adenine-N6,N6-)-dimethyltransferase activity"/>
    <property type="evidence" value="ECO:0007669"/>
    <property type="project" value="InterPro"/>
</dbReference>
<evidence type="ECO:0000259" key="3">
    <source>
        <dbReference type="Pfam" id="PF05175"/>
    </source>
</evidence>
<keyword evidence="1 4" id="KW-0489">Methyltransferase</keyword>
<dbReference type="InterPro" id="IPR020596">
    <property type="entry name" value="rRNA_Ade_Mease_Trfase_CS"/>
</dbReference>
<dbReference type="InterPro" id="IPR007848">
    <property type="entry name" value="Small_mtfrase_dom"/>
</dbReference>
<gene>
    <name evidence="4" type="ORF">SAMN05216474_0534</name>
</gene>
<keyword evidence="2" id="KW-0949">S-adenosyl-L-methionine</keyword>
<evidence type="ECO:0000313" key="4">
    <source>
        <dbReference type="EMBL" id="SFT43258.1"/>
    </source>
</evidence>
<dbReference type="CDD" id="cd02440">
    <property type="entry name" value="AdoMet_MTases"/>
    <property type="match status" value="1"/>
</dbReference>
<dbReference type="PANTHER" id="PTHR47739">
    <property type="entry name" value="TRNA1(VAL) (ADENINE(37)-N6)-METHYLTRANSFERASE"/>
    <property type="match status" value="1"/>
</dbReference>
<reference evidence="4 5" key="1">
    <citation type="submission" date="2016-10" db="EMBL/GenBank/DDBJ databases">
        <authorList>
            <person name="de Groot N.N."/>
        </authorList>
    </citation>
    <scope>NUCLEOTIDE SEQUENCE [LARGE SCALE GENOMIC DNA]</scope>
    <source>
        <strain evidence="4 5">CGMCC 1.7005</strain>
    </source>
</reference>
<dbReference type="SUPFAM" id="SSF53335">
    <property type="entry name" value="S-adenosyl-L-methionine-dependent methyltransferases"/>
    <property type="match status" value="1"/>
</dbReference>
<feature type="domain" description="Methyltransferase small" evidence="3">
    <location>
        <begin position="28"/>
        <end position="123"/>
    </location>
</feature>
<sequence>MIFNFKHFSIEQSNAVLKVGTDAFVLGAFMEATSPKSVLDIGSGTGVLSLIAAQKFNRAHIDAVEIDEESAQLANLNFTNSKWKERLHIHHTALQDYKSHATYDLIVSNPPFFENSSAADSDVNNRVKHNNGLSAEELISNVAELLSDSGICWLILSADFMTTYLKAIKHHQLYITKEINVFGKPSVLKRKILVLEKEEKEKQYQDFTIRNMDGKYSAEYIALTKELHDRAL</sequence>
<dbReference type="Pfam" id="PF05175">
    <property type="entry name" value="MTS"/>
    <property type="match status" value="1"/>
</dbReference>
<dbReference type="AlphaFoldDB" id="A0A1I6XY28"/>
<keyword evidence="5" id="KW-1185">Reference proteome</keyword>
<dbReference type="OrthoDB" id="5383291at2"/>
<dbReference type="PANTHER" id="PTHR47739:SF1">
    <property type="entry name" value="TRNA1(VAL) (ADENINE(37)-N6)-METHYLTRANSFERASE"/>
    <property type="match status" value="1"/>
</dbReference>
<proteinExistence type="predicted"/>
<dbReference type="InterPro" id="IPR029063">
    <property type="entry name" value="SAM-dependent_MTases_sf"/>
</dbReference>
<dbReference type="RefSeq" id="WP_090246031.1">
    <property type="nucleotide sequence ID" value="NZ_FPAS01000001.1"/>
</dbReference>